<sequence>LVFVYLLSAERRKLAGKIAGGAPYLKQDLRCISPSPHRHRHDMVPDAAVADDAIIGGEEGNNDESSPPTHDQHRDDAGGDYHRGGTPFLASDNLCGRTLLGLVGKGHTICADMRVLSERVPSAFLHAASTSGHGGGGGSGKKGASGGDRGPSSLFLSMFSSSSASSSATYPNDKSRRRTSDPSSTDGGSGGGDVDGARNYSRFLFDFSYLHNPEEMEAGLSSLPPTTPGSSSTDEQDVDVLELEREFAVNHRKSIEEYYDLFFSIYDYQRALNTFVEDLTCGFYIQYTVESVLLEIEGRALLCEAIWLYGVILILMERLFPGPIRERLVIAYFRLFGRDGDISRIDLICKLCKSTGILPPPPASSSSPGFSSNASFKYPTDDEKLFNRFPLPSDLIRNVVGCLISDDVYRQSSAFPNIDHRSTRLSRQASMLYVILFFDPTVLREEHARMREIVDKYFHDNWVVHVYAGMTADLSVEWDRFPAAKLALDNVLGVDNVRGMHVRNAKLIGQCMAELRAYLTMGILTDPFVLDNRHDLLNCLRRCNIVIRWRVLHRRTANPTYHKIVCVASDKVTTDPKLEADYAINDTHVVSLILLTSQLELQLKGIFRDLLDKKESIWVGCRSRVCDIMTDLADHYKGDQTLARVTRHDGLIQWFRSMAGEINDLAYDGGVHFTVTGRRIQLCVQALEEVEMYDMVDRDVQVKAYLKESRDLLLQMARAVGVNEGVCEDIQWISDMSYGIECIRSYIHIIHSRISKDPSNVSLLQGFFMKLSSSLDGPVVRLRQLKSSDVLRVTEYYSSQLVSFVRNVLGIVPVSVFAILVQMGDILERRLERLPSRVQGDKLISFAQLGERYKLNMMAHEISIFADGILQMEKTVLGGIEVNPHKLLDDGLRKELVSHITELLNNLIQFDFSADSETVASMSKHLASAMRSLASLSGRLEAFQSALECVDDYLCMHGLKMWHEEMGRIISYNVEQEVNKYLLKKVLDSDSKFQSDIVPIPRFPRTKNEPSCINFMGRMVSMLIKISDAQYTTYSLERNGWFMSDERVVCGLNTISLIRDAIGIYGLSGLDRLLCYRALHELHRFVKFFKTNVSKHGVLLEKLRDELFPEWRTPKDAVAIYAAASKKTEMLMLPMLTCFRRVGQAQLLRRMIRFELQRSARVDAKLLQHTILTYNTMMRANYSPGGVTEDVKKMCDMSVAVGAGDPIQTIFMKTDPLEGLPVLLLFFIITYTQKLTFNPAFGSLSKVKAGYPIDGWPIIAGISTLVKQFHPSYGKSFLAYLGQFIRVSVNEYASKGKNEDATRLAADSLKSCVVLAEQFCDISGLPRSALYEHVPQYVFELCGDLP</sequence>
<name>A0ABD3R7H4_9STRA</name>
<comment type="similarity">
    <text evidence="1">Belongs to the strumpellin family.</text>
</comment>
<feature type="compositionally biased region" description="Gly residues" evidence="2">
    <location>
        <begin position="132"/>
        <end position="149"/>
    </location>
</feature>
<reference evidence="3 4" key="1">
    <citation type="submission" date="2024-10" db="EMBL/GenBank/DDBJ databases">
        <title>Updated reference genomes for cyclostephanoid diatoms.</title>
        <authorList>
            <person name="Roberts W.R."/>
            <person name="Alverson A.J."/>
        </authorList>
    </citation>
    <scope>NUCLEOTIDE SEQUENCE [LARGE SCALE GENOMIC DNA]</scope>
    <source>
        <strain evidence="3 4">AJA228-03</strain>
    </source>
</reference>
<dbReference type="Proteomes" id="UP001530377">
    <property type="component" value="Unassembled WGS sequence"/>
</dbReference>
<feature type="compositionally biased region" description="Basic and acidic residues" evidence="2">
    <location>
        <begin position="70"/>
        <end position="83"/>
    </location>
</feature>
<feature type="compositionally biased region" description="Low complexity" evidence="2">
    <location>
        <begin position="152"/>
        <end position="168"/>
    </location>
</feature>
<dbReference type="PANTHER" id="PTHR15691">
    <property type="entry name" value="WASH COMPLEX SUBUNIT 5"/>
    <property type="match status" value="1"/>
</dbReference>
<feature type="region of interest" description="Disordered" evidence="2">
    <location>
        <begin position="56"/>
        <end position="83"/>
    </location>
</feature>
<gene>
    <name evidence="3" type="ORF">ACHAXA_009235</name>
</gene>
<dbReference type="EMBL" id="JALLPB020000480">
    <property type="protein sequence ID" value="KAL3808682.1"/>
    <property type="molecule type" value="Genomic_DNA"/>
</dbReference>
<evidence type="ECO:0000256" key="2">
    <source>
        <dbReference type="SAM" id="MobiDB-lite"/>
    </source>
</evidence>
<feature type="region of interest" description="Disordered" evidence="2">
    <location>
        <begin position="217"/>
        <end position="236"/>
    </location>
</feature>
<feature type="region of interest" description="Disordered" evidence="2">
    <location>
        <begin position="127"/>
        <end position="195"/>
    </location>
</feature>
<protein>
    <recommendedName>
        <fullName evidence="5">Strumpellin</fullName>
    </recommendedName>
</protein>
<evidence type="ECO:0000313" key="3">
    <source>
        <dbReference type="EMBL" id="KAL3808682.1"/>
    </source>
</evidence>
<evidence type="ECO:0000313" key="4">
    <source>
        <dbReference type="Proteomes" id="UP001530377"/>
    </source>
</evidence>
<feature type="compositionally biased region" description="Low complexity" evidence="2">
    <location>
        <begin position="219"/>
        <end position="233"/>
    </location>
</feature>
<accession>A0ABD3R7H4</accession>
<organism evidence="3 4">
    <name type="scientific">Cyclostephanos tholiformis</name>
    <dbReference type="NCBI Taxonomy" id="382380"/>
    <lineage>
        <taxon>Eukaryota</taxon>
        <taxon>Sar</taxon>
        <taxon>Stramenopiles</taxon>
        <taxon>Ochrophyta</taxon>
        <taxon>Bacillariophyta</taxon>
        <taxon>Coscinodiscophyceae</taxon>
        <taxon>Thalassiosirophycidae</taxon>
        <taxon>Stephanodiscales</taxon>
        <taxon>Stephanodiscaceae</taxon>
        <taxon>Cyclostephanos</taxon>
    </lineage>
</organism>
<dbReference type="Pfam" id="PF10266">
    <property type="entry name" value="Strumpellin"/>
    <property type="match status" value="1"/>
</dbReference>
<feature type="non-terminal residue" evidence="3">
    <location>
        <position position="1"/>
    </location>
</feature>
<evidence type="ECO:0000256" key="1">
    <source>
        <dbReference type="ARBA" id="ARBA00006224"/>
    </source>
</evidence>
<proteinExistence type="inferred from homology"/>
<evidence type="ECO:0008006" key="5">
    <source>
        <dbReference type="Google" id="ProtNLM"/>
    </source>
</evidence>
<comment type="caution">
    <text evidence="3">The sequence shown here is derived from an EMBL/GenBank/DDBJ whole genome shotgun (WGS) entry which is preliminary data.</text>
</comment>
<dbReference type="InterPro" id="IPR019393">
    <property type="entry name" value="WASH_strumpellin"/>
</dbReference>
<dbReference type="PANTHER" id="PTHR15691:SF6">
    <property type="entry name" value="WASH COMPLEX SUBUNIT 5"/>
    <property type="match status" value="1"/>
</dbReference>
<keyword evidence="4" id="KW-1185">Reference proteome</keyword>